<keyword evidence="4" id="KW-1185">Reference proteome</keyword>
<dbReference type="Pfam" id="PF03435">
    <property type="entry name" value="Sacchrp_dh_NADP"/>
    <property type="match status" value="1"/>
</dbReference>
<dbReference type="InParanoid" id="A0A165TSF3"/>
<comment type="similarity">
    <text evidence="1">Belongs to the saccharopine dehydrogenase family.</text>
</comment>
<dbReference type="InterPro" id="IPR051276">
    <property type="entry name" value="Saccharopine_DH-like_oxidrdct"/>
</dbReference>
<dbReference type="Gene3D" id="3.40.50.720">
    <property type="entry name" value="NAD(P)-binding Rossmann-like Domain"/>
    <property type="match status" value="1"/>
</dbReference>
<dbReference type="GO" id="GO:0009247">
    <property type="term" value="P:glycolipid biosynthetic process"/>
    <property type="evidence" value="ECO:0007669"/>
    <property type="project" value="TreeGrafter"/>
</dbReference>
<name>A0A165TSF3_9AGAM</name>
<dbReference type="EMBL" id="KV425563">
    <property type="protein sequence ID" value="KZT27107.1"/>
    <property type="molecule type" value="Genomic_DNA"/>
</dbReference>
<evidence type="ECO:0000256" key="1">
    <source>
        <dbReference type="ARBA" id="ARBA00038048"/>
    </source>
</evidence>
<protein>
    <recommendedName>
        <fullName evidence="2">Saccharopine dehydrogenase NADP binding domain-containing protein</fullName>
    </recommendedName>
</protein>
<sequence length="430" mass="46734">MVDIIVVGATGYTGRLASRYLSRHPQRKQFTLALGARSLERLSKIARELELENDVELFQIDVTDPESVDRAVINSKVVINTVGPYWRWGENVVRACVKHGKGYVDLTAEPHWVRRMVFLYDYFATKTGAIIIPACGVDSIPSDVSVYLGNKTLKSVAGPEANIEGVITAFVLQGGLSGGTLSSLLTALEEVPKEDLQRALEDYSLSTAIQGPPNYPSQLIYKLPLCDPPIYGSLFVMQPSNKAIVQRTWGLHQLAALGGGQKERQLACGPEFKYQECMKVPNAAAALAVSVFIRMVALALLLPPVRWALGKMLPPGTGPPESDLDKGRMEVTSITTSTPDAKGKRKYVRTVQKGHGDPGYLLTTIAVSESALAILLEKDRLPPLAQQGGILTPMSGMGDVLIERMIATGKFEFGSEVILTGNEAESRKTR</sequence>
<dbReference type="PANTHER" id="PTHR12286">
    <property type="entry name" value="SACCHAROPINE DEHYDROGENASE-LIKE OXIDOREDUCTASE"/>
    <property type="match status" value="1"/>
</dbReference>
<evidence type="ECO:0000259" key="2">
    <source>
        <dbReference type="Pfam" id="PF03435"/>
    </source>
</evidence>
<evidence type="ECO:0000313" key="4">
    <source>
        <dbReference type="Proteomes" id="UP000076761"/>
    </source>
</evidence>
<dbReference type="GO" id="GO:0005739">
    <property type="term" value="C:mitochondrion"/>
    <property type="evidence" value="ECO:0007669"/>
    <property type="project" value="TreeGrafter"/>
</dbReference>
<dbReference type="InterPro" id="IPR036291">
    <property type="entry name" value="NAD(P)-bd_dom_sf"/>
</dbReference>
<gene>
    <name evidence="3" type="ORF">NEOLEDRAFT_1155173</name>
</gene>
<dbReference type="GO" id="GO:0005811">
    <property type="term" value="C:lipid droplet"/>
    <property type="evidence" value="ECO:0007669"/>
    <property type="project" value="TreeGrafter"/>
</dbReference>
<dbReference type="AlphaFoldDB" id="A0A165TSF3"/>
<dbReference type="GO" id="GO:0005886">
    <property type="term" value="C:plasma membrane"/>
    <property type="evidence" value="ECO:0007669"/>
    <property type="project" value="TreeGrafter"/>
</dbReference>
<reference evidence="3 4" key="1">
    <citation type="journal article" date="2016" name="Mol. Biol. Evol.">
        <title>Comparative Genomics of Early-Diverging Mushroom-Forming Fungi Provides Insights into the Origins of Lignocellulose Decay Capabilities.</title>
        <authorList>
            <person name="Nagy L.G."/>
            <person name="Riley R."/>
            <person name="Tritt A."/>
            <person name="Adam C."/>
            <person name="Daum C."/>
            <person name="Floudas D."/>
            <person name="Sun H."/>
            <person name="Yadav J.S."/>
            <person name="Pangilinan J."/>
            <person name="Larsson K.H."/>
            <person name="Matsuura K."/>
            <person name="Barry K."/>
            <person name="Labutti K."/>
            <person name="Kuo R."/>
            <person name="Ohm R.A."/>
            <person name="Bhattacharya S.S."/>
            <person name="Shirouzu T."/>
            <person name="Yoshinaga Y."/>
            <person name="Martin F.M."/>
            <person name="Grigoriev I.V."/>
            <person name="Hibbett D.S."/>
        </authorList>
    </citation>
    <scope>NUCLEOTIDE SEQUENCE [LARGE SCALE GENOMIC DNA]</scope>
    <source>
        <strain evidence="3 4">HHB14362 ss-1</strain>
    </source>
</reference>
<evidence type="ECO:0000313" key="3">
    <source>
        <dbReference type="EMBL" id="KZT27107.1"/>
    </source>
</evidence>
<feature type="domain" description="Saccharopine dehydrogenase NADP binding" evidence="2">
    <location>
        <begin position="4"/>
        <end position="120"/>
    </location>
</feature>
<accession>A0A165TSF3</accession>
<dbReference type="SUPFAM" id="SSF51735">
    <property type="entry name" value="NAD(P)-binding Rossmann-fold domains"/>
    <property type="match status" value="1"/>
</dbReference>
<organism evidence="3 4">
    <name type="scientific">Neolentinus lepideus HHB14362 ss-1</name>
    <dbReference type="NCBI Taxonomy" id="1314782"/>
    <lineage>
        <taxon>Eukaryota</taxon>
        <taxon>Fungi</taxon>
        <taxon>Dikarya</taxon>
        <taxon>Basidiomycota</taxon>
        <taxon>Agaricomycotina</taxon>
        <taxon>Agaricomycetes</taxon>
        <taxon>Gloeophyllales</taxon>
        <taxon>Gloeophyllaceae</taxon>
        <taxon>Neolentinus</taxon>
    </lineage>
</organism>
<dbReference type="PANTHER" id="PTHR12286:SF5">
    <property type="entry name" value="SACCHAROPINE DEHYDROGENASE-LIKE OXIDOREDUCTASE"/>
    <property type="match status" value="1"/>
</dbReference>
<dbReference type="Proteomes" id="UP000076761">
    <property type="component" value="Unassembled WGS sequence"/>
</dbReference>
<proteinExistence type="inferred from homology"/>
<dbReference type="OrthoDB" id="10268090at2759"/>
<dbReference type="InterPro" id="IPR005097">
    <property type="entry name" value="Sacchrp_dh_NADP-bd"/>
</dbReference>